<dbReference type="PROSITE" id="PS51318">
    <property type="entry name" value="TAT"/>
    <property type="match status" value="1"/>
</dbReference>
<dbReference type="InterPro" id="IPR018389">
    <property type="entry name" value="DctP_fam"/>
</dbReference>
<feature type="signal peptide" evidence="4">
    <location>
        <begin position="1"/>
        <end position="22"/>
    </location>
</feature>
<dbReference type="InterPro" id="IPR006311">
    <property type="entry name" value="TAT_signal"/>
</dbReference>
<proteinExistence type="predicted"/>
<evidence type="ECO:0000313" key="5">
    <source>
        <dbReference type="EMBL" id="PRY93314.1"/>
    </source>
</evidence>
<dbReference type="RefSeq" id="WP_106160917.1">
    <property type="nucleotide sequence ID" value="NZ_PVTT01000002.1"/>
</dbReference>
<dbReference type="AlphaFoldDB" id="A0A2T0X381"/>
<feature type="chain" id="PRO_5015456538" evidence="4">
    <location>
        <begin position="23"/>
        <end position="338"/>
    </location>
</feature>
<evidence type="ECO:0000256" key="2">
    <source>
        <dbReference type="ARBA" id="ARBA00022729"/>
    </source>
</evidence>
<reference evidence="5 6" key="1">
    <citation type="submission" date="2018-03" db="EMBL/GenBank/DDBJ databases">
        <title>Genomic Encyclopedia of Archaeal and Bacterial Type Strains, Phase II (KMG-II): from individual species to whole genera.</title>
        <authorList>
            <person name="Goeker M."/>
        </authorList>
    </citation>
    <scope>NUCLEOTIDE SEQUENCE [LARGE SCALE GENOMIC DNA]</scope>
    <source>
        <strain evidence="5 6">DSM 29318</strain>
    </source>
</reference>
<dbReference type="CDD" id="cd13665">
    <property type="entry name" value="PBP2_TRAP_Dctp3_4"/>
    <property type="match status" value="1"/>
</dbReference>
<sequence>MTTTRRALLACAAALIAAPAFAQEVTLRMHQFLPAQANVPTNILDVWADRVEEDSGGRIEVQRFPAMQLGGTPPELYDQAVDGTADVIWTVAGYTPGRFPTAEIFELPFIAGEADAEAMSRAYWTMGERHMFDGELSDVHPLGLWVHGPGLIHADRPIEAVSDLEGLKLRAPTRTTTTLFENLGAAPVGMPVPQVPEALSRGVIEGAVIPWEVTGALRLPELVGNHTEFGDQTLYTTAFLFVMNEDAYEALPEDLQAVIDENSGLEFSAFAGAQMAEDDGPARQAAVDAGNNIVTLTPEQVAEWQAAAQPVTDAWIEGNADGRALVDEARALIEENAM</sequence>
<keyword evidence="6" id="KW-1185">Reference proteome</keyword>
<dbReference type="PANTHER" id="PTHR33376:SF15">
    <property type="entry name" value="BLL6794 PROTEIN"/>
    <property type="match status" value="1"/>
</dbReference>
<dbReference type="Proteomes" id="UP000238801">
    <property type="component" value="Unassembled WGS sequence"/>
</dbReference>
<keyword evidence="2 4" id="KW-0732">Signal</keyword>
<dbReference type="GO" id="GO:0042597">
    <property type="term" value="C:periplasmic space"/>
    <property type="evidence" value="ECO:0007669"/>
    <property type="project" value="UniProtKB-SubCell"/>
</dbReference>
<comment type="subcellular location">
    <subcellularLocation>
        <location evidence="1">Periplasm</location>
    </subcellularLocation>
</comment>
<dbReference type="NCBIfam" id="NF037995">
    <property type="entry name" value="TRAP_S1"/>
    <property type="match status" value="1"/>
</dbReference>
<evidence type="ECO:0000256" key="1">
    <source>
        <dbReference type="ARBA" id="ARBA00004418"/>
    </source>
</evidence>
<dbReference type="EMBL" id="PVTT01000002">
    <property type="protein sequence ID" value="PRY93314.1"/>
    <property type="molecule type" value="Genomic_DNA"/>
</dbReference>
<dbReference type="Pfam" id="PF03480">
    <property type="entry name" value="DctP"/>
    <property type="match status" value="1"/>
</dbReference>
<organism evidence="5 6">
    <name type="scientific">Hasllibacter halocynthiae</name>
    <dbReference type="NCBI Taxonomy" id="595589"/>
    <lineage>
        <taxon>Bacteria</taxon>
        <taxon>Pseudomonadati</taxon>
        <taxon>Pseudomonadota</taxon>
        <taxon>Alphaproteobacteria</taxon>
        <taxon>Rhodobacterales</taxon>
        <taxon>Roseobacteraceae</taxon>
        <taxon>Hasllibacter</taxon>
    </lineage>
</organism>
<dbReference type="InterPro" id="IPR038404">
    <property type="entry name" value="TRAP_DctP_sf"/>
</dbReference>
<gene>
    <name evidence="5" type="ORF">BCF33_2181</name>
</gene>
<dbReference type="GO" id="GO:0055085">
    <property type="term" value="P:transmembrane transport"/>
    <property type="evidence" value="ECO:0007669"/>
    <property type="project" value="InterPro"/>
</dbReference>
<protein>
    <submittedName>
        <fullName evidence="5">TRAP-type C4-dicarboxylate transport system substrate-binding protein</fullName>
    </submittedName>
</protein>
<accession>A0A2T0X381</accession>
<keyword evidence="3" id="KW-0574">Periplasm</keyword>
<dbReference type="PANTHER" id="PTHR33376">
    <property type="match status" value="1"/>
</dbReference>
<evidence type="ECO:0000256" key="3">
    <source>
        <dbReference type="ARBA" id="ARBA00022764"/>
    </source>
</evidence>
<name>A0A2T0X381_9RHOB</name>
<dbReference type="OrthoDB" id="7822595at2"/>
<evidence type="ECO:0000256" key="4">
    <source>
        <dbReference type="SAM" id="SignalP"/>
    </source>
</evidence>
<dbReference type="Gene3D" id="3.40.190.170">
    <property type="entry name" value="Bacterial extracellular solute-binding protein, family 7"/>
    <property type="match status" value="1"/>
</dbReference>
<evidence type="ECO:0000313" key="6">
    <source>
        <dbReference type="Proteomes" id="UP000238801"/>
    </source>
</evidence>
<comment type="caution">
    <text evidence="5">The sequence shown here is derived from an EMBL/GenBank/DDBJ whole genome shotgun (WGS) entry which is preliminary data.</text>
</comment>